<evidence type="ECO:0000256" key="14">
    <source>
        <dbReference type="HAMAP-Rule" id="MF_02239"/>
    </source>
</evidence>
<evidence type="ECO:0000256" key="11">
    <source>
        <dbReference type="ARBA" id="ARBA00023004"/>
    </source>
</evidence>
<feature type="transmembrane region" description="Helical" evidence="14">
    <location>
        <begin position="20"/>
        <end position="42"/>
    </location>
</feature>
<feature type="transmembrane region" description="Helical" evidence="14">
    <location>
        <begin position="132"/>
        <end position="150"/>
    </location>
</feature>
<accession>A0A2D0AMT8</accession>
<keyword evidence="12 14" id="KW-0472">Membrane</keyword>
<comment type="similarity">
    <text evidence="3 14 15">Belongs to the HemJ family.</text>
</comment>
<dbReference type="GO" id="GO:0046872">
    <property type="term" value="F:metal ion binding"/>
    <property type="evidence" value="ECO:0007669"/>
    <property type="project" value="UniProtKB-UniRule"/>
</dbReference>
<dbReference type="GO" id="GO:0070818">
    <property type="term" value="F:protoporphyrinogen oxidase activity"/>
    <property type="evidence" value="ECO:0007669"/>
    <property type="project" value="UniProtKB-UniRule"/>
</dbReference>
<keyword evidence="17" id="KW-1185">Reference proteome</keyword>
<evidence type="ECO:0000313" key="17">
    <source>
        <dbReference type="Proteomes" id="UP000197097"/>
    </source>
</evidence>
<comment type="cofactor">
    <cofactor evidence="14 15">
        <name>heme b</name>
        <dbReference type="ChEBI" id="CHEBI:60344"/>
    </cofactor>
    <text evidence="14 15">Binds 1 heme b (iron(II)-protoporphyrin IX) group per subunit.</text>
</comment>
<evidence type="ECO:0000256" key="12">
    <source>
        <dbReference type="ARBA" id="ARBA00023136"/>
    </source>
</evidence>
<comment type="pathway">
    <text evidence="2 14 15">Porphyrin-containing compound metabolism; protoporphyrin-IX biosynthesis; protoporphyrin-IX from protoporphyrinogen-IX: step 1/1.</text>
</comment>
<evidence type="ECO:0000256" key="6">
    <source>
        <dbReference type="ARBA" id="ARBA00022617"/>
    </source>
</evidence>
<dbReference type="EC" id="1.3.99.-" evidence="14 15"/>
<keyword evidence="11 14" id="KW-0408">Iron</keyword>
<feature type="transmembrane region" description="Helical" evidence="14">
    <location>
        <begin position="63"/>
        <end position="86"/>
    </location>
</feature>
<dbReference type="GO" id="GO:0005886">
    <property type="term" value="C:plasma membrane"/>
    <property type="evidence" value="ECO:0007669"/>
    <property type="project" value="UniProtKB-SubCell"/>
</dbReference>
<dbReference type="EMBL" id="NISJ01000009">
    <property type="protein sequence ID" value="OWQ94355.1"/>
    <property type="molecule type" value="Genomic_DNA"/>
</dbReference>
<keyword evidence="7 14" id="KW-0812">Transmembrane</keyword>
<dbReference type="Pfam" id="PF03653">
    <property type="entry name" value="UPF0093"/>
    <property type="match status" value="1"/>
</dbReference>
<evidence type="ECO:0000256" key="7">
    <source>
        <dbReference type="ARBA" id="ARBA00022692"/>
    </source>
</evidence>
<keyword evidence="8 14" id="KW-0479">Metal-binding</keyword>
<evidence type="ECO:0000256" key="2">
    <source>
        <dbReference type="ARBA" id="ARBA00005073"/>
    </source>
</evidence>
<evidence type="ECO:0000256" key="5">
    <source>
        <dbReference type="ARBA" id="ARBA00022475"/>
    </source>
</evidence>
<feature type="binding site" description="axial binding residue" evidence="14">
    <location>
        <position position="97"/>
    </location>
    <ligand>
        <name>heme</name>
        <dbReference type="ChEBI" id="CHEBI:30413"/>
    </ligand>
    <ligandPart>
        <name>Fe</name>
        <dbReference type="ChEBI" id="CHEBI:18248"/>
    </ligandPart>
</feature>
<evidence type="ECO:0000256" key="4">
    <source>
        <dbReference type="ARBA" id="ARBA00017504"/>
    </source>
</evidence>
<dbReference type="GO" id="GO:0006782">
    <property type="term" value="P:protoporphyrinogen IX biosynthetic process"/>
    <property type="evidence" value="ECO:0007669"/>
    <property type="project" value="UniProtKB-UniRule"/>
</dbReference>
<dbReference type="AlphaFoldDB" id="A0A2D0AMT8"/>
<comment type="catalytic activity">
    <reaction evidence="13 14 15">
        <text>protoporphyrinogen IX + 3 A = protoporphyrin IX + 3 AH2</text>
        <dbReference type="Rhea" id="RHEA:62000"/>
        <dbReference type="ChEBI" id="CHEBI:13193"/>
        <dbReference type="ChEBI" id="CHEBI:17499"/>
        <dbReference type="ChEBI" id="CHEBI:57306"/>
        <dbReference type="ChEBI" id="CHEBI:57307"/>
    </reaction>
</comment>
<evidence type="ECO:0000256" key="15">
    <source>
        <dbReference type="PIRNR" id="PIRNR004638"/>
    </source>
</evidence>
<evidence type="ECO:0000313" key="16">
    <source>
        <dbReference type="EMBL" id="OWQ94355.1"/>
    </source>
</evidence>
<feature type="transmembrane region" description="Helical" evidence="14">
    <location>
        <begin position="92"/>
        <end position="111"/>
    </location>
</feature>
<keyword evidence="10 14" id="KW-0560">Oxidoreductase</keyword>
<dbReference type="InterPro" id="IPR005265">
    <property type="entry name" value="HemJ-like"/>
</dbReference>
<dbReference type="OrthoDB" id="9800824at2"/>
<gene>
    <name evidence="16" type="ORF">CDQ91_15350</name>
</gene>
<sequence length="152" mass="17352">MGGLADWAGFLGATMLWIKAAHIIFVIFLMAGLFMMPRFFIYHSQCAVGSDEDRKWIEREDRLRRIILGPSLVIVWIFGLLLAFNGNYWGEGWFIAKLLLVLSLSGYHGWMIGHFRKLQRGERPLTEKQLRLINEVPGIAAAIIVILVVVRP</sequence>
<keyword evidence="5 14" id="KW-1003">Cell membrane</keyword>
<keyword evidence="9 14" id="KW-1133">Transmembrane helix</keyword>
<dbReference type="Proteomes" id="UP000197097">
    <property type="component" value="Unassembled WGS sequence"/>
</dbReference>
<dbReference type="PIRSF" id="PIRSF004638">
    <property type="entry name" value="UCP004638"/>
    <property type="match status" value="1"/>
</dbReference>
<keyword evidence="6 14" id="KW-0349">Heme</keyword>
<evidence type="ECO:0000256" key="1">
    <source>
        <dbReference type="ARBA" id="ARBA00004651"/>
    </source>
</evidence>
<dbReference type="PANTHER" id="PTHR40255">
    <property type="entry name" value="UPF0093 MEMBRANE PROTEIN SLR1790"/>
    <property type="match status" value="1"/>
</dbReference>
<reference evidence="16 17" key="1">
    <citation type="journal article" date="2002" name="Int. J. Syst. Evol. Microbiol.">
        <title>Sphingopyxis witflariensis sp. nov., isolated from activated sludge.</title>
        <authorList>
            <person name="Kampfer P."/>
            <person name="Witzenberger R."/>
            <person name="Denner E.B."/>
            <person name="Busse H.J."/>
            <person name="Neef A."/>
        </authorList>
    </citation>
    <scope>NUCLEOTIDE SEQUENCE [LARGE SCALE GENOMIC DNA]</scope>
    <source>
        <strain evidence="16 17">DSM 14551</strain>
    </source>
</reference>
<comment type="caution">
    <text evidence="16">The sequence shown here is derived from an EMBL/GenBank/DDBJ whole genome shotgun (WGS) entry which is preliminary data.</text>
</comment>
<organism evidence="16 17">
    <name type="scientific">Sphingopyxis witflariensis</name>
    <dbReference type="NCBI Taxonomy" id="173675"/>
    <lineage>
        <taxon>Bacteria</taxon>
        <taxon>Pseudomonadati</taxon>
        <taxon>Pseudomonadota</taxon>
        <taxon>Alphaproteobacteria</taxon>
        <taxon>Sphingomonadales</taxon>
        <taxon>Sphingomonadaceae</taxon>
        <taxon>Sphingopyxis</taxon>
    </lineage>
</organism>
<evidence type="ECO:0000256" key="13">
    <source>
        <dbReference type="ARBA" id="ARBA00048390"/>
    </source>
</evidence>
<name>A0A2D0AMT8_9SPHN</name>
<evidence type="ECO:0000256" key="8">
    <source>
        <dbReference type="ARBA" id="ARBA00022723"/>
    </source>
</evidence>
<proteinExistence type="inferred from homology"/>
<dbReference type="PANTHER" id="PTHR40255:SF1">
    <property type="entry name" value="PROTOPORPHYRINOGEN IX OXIDASE"/>
    <property type="match status" value="1"/>
</dbReference>
<comment type="subunit">
    <text evidence="14">Homodimer.</text>
</comment>
<evidence type="ECO:0000256" key="10">
    <source>
        <dbReference type="ARBA" id="ARBA00023002"/>
    </source>
</evidence>
<evidence type="ECO:0000256" key="3">
    <source>
        <dbReference type="ARBA" id="ARBA00006501"/>
    </source>
</evidence>
<evidence type="ECO:0000256" key="9">
    <source>
        <dbReference type="ARBA" id="ARBA00022989"/>
    </source>
</evidence>
<dbReference type="UniPathway" id="UPA00251">
    <property type="reaction ID" value="UER00324"/>
</dbReference>
<dbReference type="HAMAP" id="MF_02239">
    <property type="entry name" value="HemJ"/>
    <property type="match status" value="1"/>
</dbReference>
<comment type="function">
    <text evidence="14 15">Catalyzes the oxidation of protoporphyrinogen IX to protoporphyrin IX.</text>
</comment>
<feature type="binding site" description="axial binding residue" evidence="14">
    <location>
        <position position="22"/>
    </location>
    <ligand>
        <name>heme</name>
        <dbReference type="ChEBI" id="CHEBI:30413"/>
    </ligand>
    <ligandPart>
        <name>Fe</name>
        <dbReference type="ChEBI" id="CHEBI:18248"/>
    </ligandPart>
</feature>
<protein>
    <recommendedName>
        <fullName evidence="4 14">Protoporphyrinogen IX oxidase</fullName>
        <shortName evidence="14">PPO</shortName>
        <ecNumber evidence="14 15">1.3.99.-</ecNumber>
    </recommendedName>
</protein>
<comment type="subcellular location">
    <subcellularLocation>
        <location evidence="1 14">Cell membrane</location>
        <topology evidence="1 14">Multi-pass membrane protein</topology>
    </subcellularLocation>
</comment>